<name>A0A9D3YN88_DREPO</name>
<organism evidence="2 3">
    <name type="scientific">Dreissena polymorpha</name>
    <name type="common">Zebra mussel</name>
    <name type="synonym">Mytilus polymorpha</name>
    <dbReference type="NCBI Taxonomy" id="45954"/>
    <lineage>
        <taxon>Eukaryota</taxon>
        <taxon>Metazoa</taxon>
        <taxon>Spiralia</taxon>
        <taxon>Lophotrochozoa</taxon>
        <taxon>Mollusca</taxon>
        <taxon>Bivalvia</taxon>
        <taxon>Autobranchia</taxon>
        <taxon>Heteroconchia</taxon>
        <taxon>Euheterodonta</taxon>
        <taxon>Imparidentia</taxon>
        <taxon>Neoheterodontei</taxon>
        <taxon>Myida</taxon>
        <taxon>Dreissenoidea</taxon>
        <taxon>Dreissenidae</taxon>
        <taxon>Dreissena</taxon>
    </lineage>
</organism>
<dbReference type="Proteomes" id="UP000828390">
    <property type="component" value="Unassembled WGS sequence"/>
</dbReference>
<dbReference type="GO" id="GO:0005576">
    <property type="term" value="C:extracellular region"/>
    <property type="evidence" value="ECO:0007669"/>
    <property type="project" value="InterPro"/>
</dbReference>
<reference evidence="2" key="1">
    <citation type="journal article" date="2019" name="bioRxiv">
        <title>The Genome of the Zebra Mussel, Dreissena polymorpha: A Resource for Invasive Species Research.</title>
        <authorList>
            <person name="McCartney M.A."/>
            <person name="Auch B."/>
            <person name="Kono T."/>
            <person name="Mallez S."/>
            <person name="Zhang Y."/>
            <person name="Obille A."/>
            <person name="Becker A."/>
            <person name="Abrahante J.E."/>
            <person name="Garbe J."/>
            <person name="Badalamenti J.P."/>
            <person name="Herman A."/>
            <person name="Mangelson H."/>
            <person name="Liachko I."/>
            <person name="Sullivan S."/>
            <person name="Sone E.D."/>
            <person name="Koren S."/>
            <person name="Silverstein K.A.T."/>
            <person name="Beckman K.B."/>
            <person name="Gohl D.M."/>
        </authorList>
    </citation>
    <scope>NUCLEOTIDE SEQUENCE</scope>
    <source>
        <strain evidence="2">Duluth1</strain>
        <tissue evidence="2">Whole animal</tissue>
    </source>
</reference>
<gene>
    <name evidence="2" type="ORF">DPMN_076885</name>
</gene>
<sequence>MLEYTIPYIVKPGVCPKPWRLASRGTCVEMCSSDFDCPDDQKCCSQGCGCTCKLPTGTQTSCFAGGKRYNEGDHVPSKRGSFHCGMLMCPMCVGNKPPGACCPICGTFPWETIR</sequence>
<dbReference type="GO" id="GO:0030414">
    <property type="term" value="F:peptidase inhibitor activity"/>
    <property type="evidence" value="ECO:0007669"/>
    <property type="project" value="InterPro"/>
</dbReference>
<dbReference type="Gene3D" id="4.10.75.10">
    <property type="entry name" value="Elafin-like"/>
    <property type="match status" value="1"/>
</dbReference>
<dbReference type="AlphaFoldDB" id="A0A9D3YN88"/>
<evidence type="ECO:0000259" key="1">
    <source>
        <dbReference type="PROSITE" id="PS51390"/>
    </source>
</evidence>
<comment type="caution">
    <text evidence="2">The sequence shown here is derived from an EMBL/GenBank/DDBJ whole genome shotgun (WGS) entry which is preliminary data.</text>
</comment>
<evidence type="ECO:0000313" key="3">
    <source>
        <dbReference type="Proteomes" id="UP000828390"/>
    </source>
</evidence>
<dbReference type="InterPro" id="IPR008197">
    <property type="entry name" value="WAP_dom"/>
</dbReference>
<dbReference type="PRINTS" id="PR00003">
    <property type="entry name" value="4DISULPHCORE"/>
</dbReference>
<dbReference type="EMBL" id="JAIWYP010000015">
    <property type="protein sequence ID" value="KAH3701889.1"/>
    <property type="molecule type" value="Genomic_DNA"/>
</dbReference>
<reference evidence="2" key="2">
    <citation type="submission" date="2020-11" db="EMBL/GenBank/DDBJ databases">
        <authorList>
            <person name="McCartney M.A."/>
            <person name="Auch B."/>
            <person name="Kono T."/>
            <person name="Mallez S."/>
            <person name="Becker A."/>
            <person name="Gohl D.M."/>
            <person name="Silverstein K.A.T."/>
            <person name="Koren S."/>
            <person name="Bechman K.B."/>
            <person name="Herman A."/>
            <person name="Abrahante J.E."/>
            <person name="Garbe J."/>
        </authorList>
    </citation>
    <scope>NUCLEOTIDE SEQUENCE</scope>
    <source>
        <strain evidence="2">Duluth1</strain>
        <tissue evidence="2">Whole animal</tissue>
    </source>
</reference>
<dbReference type="InterPro" id="IPR036645">
    <property type="entry name" value="Elafin-like_sf"/>
</dbReference>
<protein>
    <recommendedName>
        <fullName evidence="1">WAP domain-containing protein</fullName>
    </recommendedName>
</protein>
<evidence type="ECO:0000313" key="2">
    <source>
        <dbReference type="EMBL" id="KAH3701889.1"/>
    </source>
</evidence>
<dbReference type="SUPFAM" id="SSF57256">
    <property type="entry name" value="Elafin-like"/>
    <property type="match status" value="1"/>
</dbReference>
<dbReference type="Pfam" id="PF00095">
    <property type="entry name" value="WAP"/>
    <property type="match status" value="1"/>
</dbReference>
<dbReference type="PROSITE" id="PS51390">
    <property type="entry name" value="WAP"/>
    <property type="match status" value="1"/>
</dbReference>
<accession>A0A9D3YN88</accession>
<dbReference type="SMART" id="SM00217">
    <property type="entry name" value="WAP"/>
    <property type="match status" value="1"/>
</dbReference>
<proteinExistence type="predicted"/>
<keyword evidence="3" id="KW-1185">Reference proteome</keyword>
<feature type="domain" description="WAP" evidence="1">
    <location>
        <begin position="8"/>
        <end position="56"/>
    </location>
</feature>